<protein>
    <submittedName>
        <fullName evidence="9">DNA-binding response regulator</fullName>
    </submittedName>
</protein>
<sequence>MSINVLLVDDHVLMLMGLKELLEKEADLHVVATLSDPSALEETIGRRNPDVIVLDVRMKTKNGIELAKIVRQEFPDLKIVILSGYNYDEYIDAARQAGTDAYVTKEKSNTELITAIRQVCQGRRIFPYQHREQAGEALTAKEREILRQIAADKTNAEISEELSISKRTVEYHIASIMRKLDADSRVGAVVNGIKKGLLNV</sequence>
<evidence type="ECO:0000256" key="4">
    <source>
        <dbReference type="ARBA" id="ARBA00023125"/>
    </source>
</evidence>
<organism evidence="9 10">
    <name type="scientific">Sporolactobacillus putidus</name>
    <dbReference type="NCBI Taxonomy" id="492735"/>
    <lineage>
        <taxon>Bacteria</taxon>
        <taxon>Bacillati</taxon>
        <taxon>Bacillota</taxon>
        <taxon>Bacilli</taxon>
        <taxon>Bacillales</taxon>
        <taxon>Sporolactobacillaceae</taxon>
        <taxon>Sporolactobacillus</taxon>
    </lineage>
</organism>
<dbReference type="Gene3D" id="1.10.10.10">
    <property type="entry name" value="Winged helix-like DNA-binding domain superfamily/Winged helix DNA-binding domain"/>
    <property type="match status" value="1"/>
</dbReference>
<keyword evidence="2" id="KW-0902">Two-component regulatory system</keyword>
<dbReference type="Pfam" id="PF00072">
    <property type="entry name" value="Response_reg"/>
    <property type="match status" value="1"/>
</dbReference>
<feature type="modified residue" description="4-aspartylphosphate" evidence="6">
    <location>
        <position position="55"/>
    </location>
</feature>
<dbReference type="EMBL" id="BMOK01000013">
    <property type="protein sequence ID" value="GGL61188.1"/>
    <property type="molecule type" value="Genomic_DNA"/>
</dbReference>
<keyword evidence="10" id="KW-1185">Reference proteome</keyword>
<feature type="domain" description="HTH luxR-type" evidence="7">
    <location>
        <begin position="131"/>
        <end position="196"/>
    </location>
</feature>
<dbReference type="PROSITE" id="PS00622">
    <property type="entry name" value="HTH_LUXR_1"/>
    <property type="match status" value="1"/>
</dbReference>
<dbReference type="CDD" id="cd06170">
    <property type="entry name" value="LuxR_C_like"/>
    <property type="match status" value="1"/>
</dbReference>
<dbReference type="InterPro" id="IPR058245">
    <property type="entry name" value="NreC/VraR/RcsB-like_REC"/>
</dbReference>
<dbReference type="GO" id="GO:0003677">
    <property type="term" value="F:DNA binding"/>
    <property type="evidence" value="ECO:0007669"/>
    <property type="project" value="UniProtKB-KW"/>
</dbReference>
<dbReference type="InterPro" id="IPR016032">
    <property type="entry name" value="Sig_transdc_resp-reg_C-effctor"/>
</dbReference>
<dbReference type="InterPro" id="IPR011006">
    <property type="entry name" value="CheY-like_superfamily"/>
</dbReference>
<dbReference type="Pfam" id="PF00196">
    <property type="entry name" value="GerE"/>
    <property type="match status" value="1"/>
</dbReference>
<feature type="domain" description="Response regulatory" evidence="8">
    <location>
        <begin position="4"/>
        <end position="120"/>
    </location>
</feature>
<dbReference type="PROSITE" id="PS50110">
    <property type="entry name" value="RESPONSE_REGULATORY"/>
    <property type="match status" value="1"/>
</dbReference>
<evidence type="ECO:0000259" key="7">
    <source>
        <dbReference type="PROSITE" id="PS50043"/>
    </source>
</evidence>
<dbReference type="AlphaFoldDB" id="A0A917W410"/>
<dbReference type="SMART" id="SM00421">
    <property type="entry name" value="HTH_LUXR"/>
    <property type="match status" value="1"/>
</dbReference>
<dbReference type="PRINTS" id="PR00038">
    <property type="entry name" value="HTHLUXR"/>
</dbReference>
<keyword evidence="1 6" id="KW-0597">Phosphoprotein</keyword>
<evidence type="ECO:0000256" key="6">
    <source>
        <dbReference type="PROSITE-ProRule" id="PRU00169"/>
    </source>
</evidence>
<dbReference type="InterPro" id="IPR036388">
    <property type="entry name" value="WH-like_DNA-bd_sf"/>
</dbReference>
<name>A0A917W410_9BACL</name>
<keyword evidence="5" id="KW-0804">Transcription</keyword>
<keyword evidence="4 9" id="KW-0238">DNA-binding</keyword>
<dbReference type="GO" id="GO:0006355">
    <property type="term" value="P:regulation of DNA-templated transcription"/>
    <property type="evidence" value="ECO:0007669"/>
    <property type="project" value="InterPro"/>
</dbReference>
<evidence type="ECO:0000259" key="8">
    <source>
        <dbReference type="PROSITE" id="PS50110"/>
    </source>
</evidence>
<reference evidence="9" key="2">
    <citation type="submission" date="2020-09" db="EMBL/GenBank/DDBJ databases">
        <authorList>
            <person name="Sun Q."/>
            <person name="Ohkuma M."/>
        </authorList>
    </citation>
    <scope>NUCLEOTIDE SEQUENCE</scope>
    <source>
        <strain evidence="9">JCM 15325</strain>
    </source>
</reference>
<dbReference type="CDD" id="cd17535">
    <property type="entry name" value="REC_NarL-like"/>
    <property type="match status" value="1"/>
</dbReference>
<dbReference type="Proteomes" id="UP000654670">
    <property type="component" value="Unassembled WGS sequence"/>
</dbReference>
<evidence type="ECO:0000256" key="1">
    <source>
        <dbReference type="ARBA" id="ARBA00022553"/>
    </source>
</evidence>
<gene>
    <name evidence="9" type="ORF">GCM10007968_26470</name>
</gene>
<dbReference type="Gene3D" id="3.40.50.2300">
    <property type="match status" value="1"/>
</dbReference>
<evidence type="ECO:0000313" key="10">
    <source>
        <dbReference type="Proteomes" id="UP000654670"/>
    </source>
</evidence>
<dbReference type="InterPro" id="IPR039420">
    <property type="entry name" value="WalR-like"/>
</dbReference>
<comment type="caution">
    <text evidence="9">The sequence shown here is derived from an EMBL/GenBank/DDBJ whole genome shotgun (WGS) entry which is preliminary data.</text>
</comment>
<dbReference type="InterPro" id="IPR000792">
    <property type="entry name" value="Tscrpt_reg_LuxR_C"/>
</dbReference>
<evidence type="ECO:0000256" key="5">
    <source>
        <dbReference type="ARBA" id="ARBA00023163"/>
    </source>
</evidence>
<dbReference type="SUPFAM" id="SSF52172">
    <property type="entry name" value="CheY-like"/>
    <property type="match status" value="1"/>
</dbReference>
<dbReference type="SUPFAM" id="SSF46894">
    <property type="entry name" value="C-terminal effector domain of the bipartite response regulators"/>
    <property type="match status" value="1"/>
</dbReference>
<dbReference type="SMART" id="SM00448">
    <property type="entry name" value="REC"/>
    <property type="match status" value="1"/>
</dbReference>
<dbReference type="PANTHER" id="PTHR43214">
    <property type="entry name" value="TWO-COMPONENT RESPONSE REGULATOR"/>
    <property type="match status" value="1"/>
</dbReference>
<keyword evidence="3" id="KW-0805">Transcription regulation</keyword>
<evidence type="ECO:0000313" key="9">
    <source>
        <dbReference type="EMBL" id="GGL61188.1"/>
    </source>
</evidence>
<proteinExistence type="predicted"/>
<dbReference type="GO" id="GO:0000160">
    <property type="term" value="P:phosphorelay signal transduction system"/>
    <property type="evidence" value="ECO:0007669"/>
    <property type="project" value="UniProtKB-KW"/>
</dbReference>
<dbReference type="RefSeq" id="WP_188804135.1">
    <property type="nucleotide sequence ID" value="NZ_BMOK01000013.1"/>
</dbReference>
<reference evidence="9" key="1">
    <citation type="journal article" date="2014" name="Int. J. Syst. Evol. Microbiol.">
        <title>Complete genome sequence of Corynebacterium casei LMG S-19264T (=DSM 44701T), isolated from a smear-ripened cheese.</title>
        <authorList>
            <consortium name="US DOE Joint Genome Institute (JGI-PGF)"/>
            <person name="Walter F."/>
            <person name="Albersmeier A."/>
            <person name="Kalinowski J."/>
            <person name="Ruckert C."/>
        </authorList>
    </citation>
    <scope>NUCLEOTIDE SEQUENCE</scope>
    <source>
        <strain evidence="9">JCM 15325</strain>
    </source>
</reference>
<evidence type="ECO:0000256" key="3">
    <source>
        <dbReference type="ARBA" id="ARBA00023015"/>
    </source>
</evidence>
<evidence type="ECO:0000256" key="2">
    <source>
        <dbReference type="ARBA" id="ARBA00023012"/>
    </source>
</evidence>
<accession>A0A917W410</accession>
<dbReference type="InterPro" id="IPR001789">
    <property type="entry name" value="Sig_transdc_resp-reg_receiver"/>
</dbReference>
<dbReference type="PROSITE" id="PS50043">
    <property type="entry name" value="HTH_LUXR_2"/>
    <property type="match status" value="1"/>
</dbReference>